<accession>A0A8X7YUT3</accession>
<dbReference type="PANTHER" id="PTHR47973">
    <property type="entry name" value="CYSTEINE-RICH RECEPTOR-LIKE PROTEIN KINASE 3"/>
    <property type="match status" value="1"/>
</dbReference>
<dbReference type="CDD" id="cd14066">
    <property type="entry name" value="STKc_IRAK"/>
    <property type="match status" value="1"/>
</dbReference>
<dbReference type="Pfam" id="PF07714">
    <property type="entry name" value="PK_Tyr_Ser-Thr"/>
    <property type="match status" value="1"/>
</dbReference>
<dbReference type="GO" id="GO:0004672">
    <property type="term" value="F:protein kinase activity"/>
    <property type="evidence" value="ECO:0007669"/>
    <property type="project" value="InterPro"/>
</dbReference>
<dbReference type="InterPro" id="IPR008271">
    <property type="entry name" value="Ser/Thr_kinase_AS"/>
</dbReference>
<dbReference type="AlphaFoldDB" id="A0A8X7YUT3"/>
<keyword evidence="4" id="KW-0067">ATP-binding</keyword>
<feature type="compositionally biased region" description="Polar residues" evidence="5">
    <location>
        <begin position="383"/>
        <end position="393"/>
    </location>
</feature>
<keyword evidence="8" id="KW-1185">Reference proteome</keyword>
<keyword evidence="1" id="KW-0808">Transferase</keyword>
<keyword evidence="2" id="KW-0547">Nucleotide-binding</keyword>
<dbReference type="InterPro" id="IPR001245">
    <property type="entry name" value="Ser-Thr/Tyr_kinase_cat_dom"/>
</dbReference>
<evidence type="ECO:0000256" key="2">
    <source>
        <dbReference type="ARBA" id="ARBA00022741"/>
    </source>
</evidence>
<dbReference type="InterPro" id="IPR000719">
    <property type="entry name" value="Prot_kinase_dom"/>
</dbReference>
<evidence type="ECO:0000256" key="1">
    <source>
        <dbReference type="ARBA" id="ARBA00022679"/>
    </source>
</evidence>
<evidence type="ECO:0000313" key="7">
    <source>
        <dbReference type="EMBL" id="KAG6757649.1"/>
    </source>
</evidence>
<dbReference type="Proteomes" id="UP000886885">
    <property type="component" value="Chromosome 10D"/>
</dbReference>
<feature type="domain" description="Protein kinase" evidence="6">
    <location>
        <begin position="52"/>
        <end position="354"/>
    </location>
</feature>
<organism evidence="7 8">
    <name type="scientific">Populus tomentosa</name>
    <name type="common">Chinese white poplar</name>
    <dbReference type="NCBI Taxonomy" id="118781"/>
    <lineage>
        <taxon>Eukaryota</taxon>
        <taxon>Viridiplantae</taxon>
        <taxon>Streptophyta</taxon>
        <taxon>Embryophyta</taxon>
        <taxon>Tracheophyta</taxon>
        <taxon>Spermatophyta</taxon>
        <taxon>Magnoliopsida</taxon>
        <taxon>eudicotyledons</taxon>
        <taxon>Gunneridae</taxon>
        <taxon>Pentapetalae</taxon>
        <taxon>rosids</taxon>
        <taxon>fabids</taxon>
        <taxon>Malpighiales</taxon>
        <taxon>Salicaceae</taxon>
        <taxon>Saliceae</taxon>
        <taxon>Populus</taxon>
    </lineage>
</organism>
<dbReference type="PROSITE" id="PS50011">
    <property type="entry name" value="PROTEIN_KINASE_DOM"/>
    <property type="match status" value="1"/>
</dbReference>
<evidence type="ECO:0000256" key="3">
    <source>
        <dbReference type="ARBA" id="ARBA00022777"/>
    </source>
</evidence>
<evidence type="ECO:0000256" key="4">
    <source>
        <dbReference type="ARBA" id="ARBA00022840"/>
    </source>
</evidence>
<comment type="caution">
    <text evidence="7">The sequence shown here is derived from an EMBL/GenBank/DDBJ whole genome shotgun (WGS) entry which is preliminary data.</text>
</comment>
<dbReference type="SMART" id="SM00220">
    <property type="entry name" value="S_TKc"/>
    <property type="match status" value="1"/>
</dbReference>
<dbReference type="GO" id="GO:0005524">
    <property type="term" value="F:ATP binding"/>
    <property type="evidence" value="ECO:0007669"/>
    <property type="project" value="UniProtKB-KW"/>
</dbReference>
<dbReference type="PROSITE" id="PS00108">
    <property type="entry name" value="PROTEIN_KINASE_ST"/>
    <property type="match status" value="1"/>
</dbReference>
<evidence type="ECO:0000256" key="5">
    <source>
        <dbReference type="SAM" id="MobiDB-lite"/>
    </source>
</evidence>
<dbReference type="InterPro" id="IPR052059">
    <property type="entry name" value="CR_Ser/Thr_kinase"/>
</dbReference>
<feature type="compositionally biased region" description="Low complexity" evidence="5">
    <location>
        <begin position="406"/>
        <end position="421"/>
    </location>
</feature>
<dbReference type="EMBL" id="JAAWWB010000020">
    <property type="protein sequence ID" value="KAG6757649.1"/>
    <property type="molecule type" value="Genomic_DNA"/>
</dbReference>
<reference evidence="7" key="1">
    <citation type="journal article" date="2020" name="bioRxiv">
        <title>Hybrid origin of Populus tomentosa Carr. identified through genome sequencing and phylogenomic analysis.</title>
        <authorList>
            <person name="An X."/>
            <person name="Gao K."/>
            <person name="Chen Z."/>
            <person name="Li J."/>
            <person name="Yang X."/>
            <person name="Yang X."/>
            <person name="Zhou J."/>
            <person name="Guo T."/>
            <person name="Zhao T."/>
            <person name="Huang S."/>
            <person name="Miao D."/>
            <person name="Khan W.U."/>
            <person name="Rao P."/>
            <person name="Ye M."/>
            <person name="Lei B."/>
            <person name="Liao W."/>
            <person name="Wang J."/>
            <person name="Ji L."/>
            <person name="Li Y."/>
            <person name="Guo B."/>
            <person name="Mustafa N.S."/>
            <person name="Li S."/>
            <person name="Yun Q."/>
            <person name="Keller S.R."/>
            <person name="Mao J."/>
            <person name="Zhang R."/>
            <person name="Strauss S.H."/>
        </authorList>
    </citation>
    <scope>NUCLEOTIDE SEQUENCE</scope>
    <source>
        <strain evidence="7">GM15</strain>
        <tissue evidence="7">Leaf</tissue>
    </source>
</reference>
<proteinExistence type="predicted"/>
<dbReference type="OrthoDB" id="4062651at2759"/>
<feature type="region of interest" description="Disordered" evidence="5">
    <location>
        <begin position="362"/>
        <end position="435"/>
    </location>
</feature>
<keyword evidence="3" id="KW-0418">Kinase</keyword>
<evidence type="ECO:0000259" key="6">
    <source>
        <dbReference type="PROSITE" id="PS50011"/>
    </source>
</evidence>
<name>A0A8X7YUT3_POPTO</name>
<feature type="compositionally biased region" description="Basic and acidic residues" evidence="5">
    <location>
        <begin position="423"/>
        <end position="435"/>
    </location>
</feature>
<dbReference type="FunFam" id="3.30.200.20:FF:000327">
    <property type="entry name" value="Cysteine-rich receptor-like protein kinase 10"/>
    <property type="match status" value="1"/>
</dbReference>
<evidence type="ECO:0000313" key="8">
    <source>
        <dbReference type="Proteomes" id="UP000886885"/>
    </source>
</evidence>
<sequence length="435" mass="48671">MTKLKNCLKSLLKPFKFNSSKERLGEEDMETIAAREQKQFSFDTLVSATKDFHQTHKLGEGGFGPVYKGKLDDGREIAVKKLSHSSNQGKKEFTNEAKLLSRVQHRNVVNLLGYCAHGVEKLLVYEYVANESLDKLLFIDFEHVCPIQLGSSLTLPSSKQKSHCDHFHAESDKRQLLDWNRRHDILIGVARGLLYLHEDSHNCIIHRDIKASNILLDDKWVPKIADFGMARLFPEDQTHVNTRVAGTNGYMAPEYVMHGHLSVKADVFSFGVLVLELISGQRNSTFSQQHAEAQNLLDWAYKLHKKNRSLEIMDPVLASSAAAEQVKTCVHIGLLCTQGDPQLRPDMRRIVVLLSKKTCSLEEPARPGVPGSRYRRARRPAGMSSTAGTSDTARTFGESDSRTFDSSSNTNTATASTSAHTIPRLDPHGKRPIES</sequence>
<gene>
    <name evidence="7" type="ORF">POTOM_037969</name>
</gene>
<protein>
    <recommendedName>
        <fullName evidence="6">Protein kinase domain-containing protein</fullName>
    </recommendedName>
</protein>